<gene>
    <name evidence="2" type="ORF">L195_g024316</name>
</gene>
<dbReference type="AlphaFoldDB" id="A0A2K3NDD6"/>
<protein>
    <submittedName>
        <fullName evidence="2">Uncharacterized protein</fullName>
    </submittedName>
</protein>
<reference evidence="2 3" key="2">
    <citation type="journal article" date="2017" name="Front. Plant Sci.">
        <title>Gene Classification and Mining of Molecular Markers Useful in Red Clover (Trifolium pratense) Breeding.</title>
        <authorList>
            <person name="Istvanek J."/>
            <person name="Dluhosova J."/>
            <person name="Dluhos P."/>
            <person name="Patkova L."/>
            <person name="Nedelnik J."/>
            <person name="Repkova J."/>
        </authorList>
    </citation>
    <scope>NUCLEOTIDE SEQUENCE [LARGE SCALE GENOMIC DNA]</scope>
    <source>
        <strain evidence="3">cv. Tatra</strain>
        <tissue evidence="2">Young leaves</tissue>
    </source>
</reference>
<accession>A0A2K3NDD6</accession>
<reference evidence="2 3" key="1">
    <citation type="journal article" date="2014" name="Am. J. Bot.">
        <title>Genome assembly and annotation for red clover (Trifolium pratense; Fabaceae).</title>
        <authorList>
            <person name="Istvanek J."/>
            <person name="Jaros M."/>
            <person name="Krenek A."/>
            <person name="Repkova J."/>
        </authorList>
    </citation>
    <scope>NUCLEOTIDE SEQUENCE [LARGE SCALE GENOMIC DNA]</scope>
    <source>
        <strain evidence="3">cv. Tatra</strain>
        <tissue evidence="2">Young leaves</tissue>
    </source>
</reference>
<feature type="compositionally biased region" description="Acidic residues" evidence="1">
    <location>
        <begin position="96"/>
        <end position="105"/>
    </location>
</feature>
<dbReference type="Proteomes" id="UP000236291">
    <property type="component" value="Unassembled WGS sequence"/>
</dbReference>
<feature type="region of interest" description="Disordered" evidence="1">
    <location>
        <begin position="29"/>
        <end position="105"/>
    </location>
</feature>
<evidence type="ECO:0000313" key="2">
    <source>
        <dbReference type="EMBL" id="PNY01029.1"/>
    </source>
</evidence>
<proteinExistence type="predicted"/>
<name>A0A2K3NDD6_TRIPR</name>
<feature type="compositionally biased region" description="Polar residues" evidence="1">
    <location>
        <begin position="37"/>
        <end position="55"/>
    </location>
</feature>
<dbReference type="Gramene" id="Tp57577_TGAC_v2_mRNA39179">
    <property type="protein sequence ID" value="Tp57577_TGAC_v2_mRNA39179"/>
    <property type="gene ID" value="Tp57577_TGAC_v2_gene37897"/>
</dbReference>
<sequence length="105" mass="11913">MLWHCVDNSSYLGCALPERIERFEEDVGENSGFGFNEDNTWPSNNGEFDQDSFQSELPKPVTDEAELSDGRNTYPSNNVESGQDSFQSELPIPVTNEDEWSDGWK</sequence>
<organism evidence="2 3">
    <name type="scientific">Trifolium pratense</name>
    <name type="common">Red clover</name>
    <dbReference type="NCBI Taxonomy" id="57577"/>
    <lineage>
        <taxon>Eukaryota</taxon>
        <taxon>Viridiplantae</taxon>
        <taxon>Streptophyta</taxon>
        <taxon>Embryophyta</taxon>
        <taxon>Tracheophyta</taxon>
        <taxon>Spermatophyta</taxon>
        <taxon>Magnoliopsida</taxon>
        <taxon>eudicotyledons</taxon>
        <taxon>Gunneridae</taxon>
        <taxon>Pentapetalae</taxon>
        <taxon>rosids</taxon>
        <taxon>fabids</taxon>
        <taxon>Fabales</taxon>
        <taxon>Fabaceae</taxon>
        <taxon>Papilionoideae</taxon>
        <taxon>50 kb inversion clade</taxon>
        <taxon>NPAAA clade</taxon>
        <taxon>Hologalegina</taxon>
        <taxon>IRL clade</taxon>
        <taxon>Trifolieae</taxon>
        <taxon>Trifolium</taxon>
    </lineage>
</organism>
<feature type="compositionally biased region" description="Polar residues" evidence="1">
    <location>
        <begin position="70"/>
        <end position="88"/>
    </location>
</feature>
<evidence type="ECO:0000313" key="3">
    <source>
        <dbReference type="Proteomes" id="UP000236291"/>
    </source>
</evidence>
<comment type="caution">
    <text evidence="2">The sequence shown here is derived from an EMBL/GenBank/DDBJ whole genome shotgun (WGS) entry which is preliminary data.</text>
</comment>
<dbReference type="EMBL" id="ASHM01019620">
    <property type="protein sequence ID" value="PNY01029.1"/>
    <property type="molecule type" value="Genomic_DNA"/>
</dbReference>
<evidence type="ECO:0000256" key="1">
    <source>
        <dbReference type="SAM" id="MobiDB-lite"/>
    </source>
</evidence>